<dbReference type="PANTHER" id="PTHR10566:SF113">
    <property type="entry name" value="PROTEIN ACTIVITY OF BC1 COMPLEX KINASE 7, CHLOROPLASTIC"/>
    <property type="match status" value="1"/>
</dbReference>
<feature type="transmembrane region" description="Helical" evidence="2">
    <location>
        <begin position="72"/>
        <end position="93"/>
    </location>
</feature>
<dbReference type="KEGG" id="lmoi:VV02_16150"/>
<evidence type="ECO:0000256" key="2">
    <source>
        <dbReference type="SAM" id="Phobius"/>
    </source>
</evidence>
<dbReference type="Proteomes" id="UP000066480">
    <property type="component" value="Chromosome"/>
</dbReference>
<dbReference type="EMBL" id="CP011112">
    <property type="protein sequence ID" value="AKU17035.1"/>
    <property type="molecule type" value="Genomic_DNA"/>
</dbReference>
<dbReference type="InterPro" id="IPR004147">
    <property type="entry name" value="ABC1_dom"/>
</dbReference>
<evidence type="ECO:0000313" key="4">
    <source>
        <dbReference type="EMBL" id="AKU17035.1"/>
    </source>
</evidence>
<reference evidence="4 5" key="1">
    <citation type="submission" date="2015-03" db="EMBL/GenBank/DDBJ databases">
        <title>Luteipulveratus halotolerans sp. nov., a novel actinobacterium (Dermacoccaceae) from Sarawak, Malaysia.</title>
        <authorList>
            <person name="Juboi H."/>
            <person name="Basik A."/>
            <person name="Shamsul S.S."/>
            <person name="Arnold P."/>
            <person name="Schmitt E.K."/>
            <person name="Sanglier J.-J."/>
            <person name="Yeo T."/>
        </authorList>
    </citation>
    <scope>NUCLEOTIDE SEQUENCE [LARGE SCALE GENOMIC DNA]</scope>
    <source>
        <strain evidence="4 5">MN07-A0370</strain>
    </source>
</reference>
<dbReference type="CDD" id="cd05121">
    <property type="entry name" value="ABC1_ADCK3-like"/>
    <property type="match status" value="1"/>
</dbReference>
<keyword evidence="2" id="KW-1133">Transmembrane helix</keyword>
<feature type="transmembrane region" description="Helical" evidence="2">
    <location>
        <begin position="33"/>
        <end position="52"/>
    </location>
</feature>
<evidence type="ECO:0000313" key="5">
    <source>
        <dbReference type="Proteomes" id="UP000066480"/>
    </source>
</evidence>
<keyword evidence="2" id="KW-0472">Membrane</keyword>
<feature type="domain" description="Protein kinase" evidence="3">
    <location>
        <begin position="221"/>
        <end position="556"/>
    </location>
</feature>
<sequence>MGLLVGLASLVNAVIIAFIARRLLGAPVGWPRAILLSLMVNASVPSLLDWASGPLSLQRNPAQNTVEAAQTALVSGLLISWVIVAEVALLVILEALVPTGSLPNPIDWVRGLPARWRRTRRYVQIVRIATRHGLSRYFRRGRTSESPGSDTARALREALTEGGVTFVKLGQMLSTRPDVLPAAFVRELSRLHSDVPPQPWSVVQQTLDTELGRPHGEVFSEIDQTPFASASVGQVHRARLADGREVVVKVQRSDARAQVTADLDIVLRLARWLDRRTEWARRVGARDLAHGFAESLDEELDYTAELSNVYALQAALDAAGDTRVRVPQTYPAWCSERLLVMERMPGLPLSSAADLLATFSDQTRRDLAEHLLGSVLDQVISSGVFHADLHAGNVFIDEQERLGLLDLGSVGRLDRGARQSLALLLLAVDRQDGAAATHALVDLLDRGEHLDERRLERDVSALIMRYAVGAAPGRSSQMFVAMLRVVLAHDLSVPPQVAAAFRALGALEGTLTLLSPDVDMVQVARARGRSLLQQQLSPQGLREHLQDQMVAMLPVLQRLPARLAKVTEDLEAGRLAISVRTFETPRERRFVRGLAQQVIVSVLAAACALGGILMVIAETGPMMTTTLRLYAFLGFVLLLFGFVLGARALVLVFRHAREHALDSP</sequence>
<accession>A0A0K1JKD1</accession>
<feature type="transmembrane region" description="Helical" evidence="2">
    <location>
        <begin position="6"/>
        <end position="24"/>
    </location>
</feature>
<dbReference type="AlphaFoldDB" id="A0A0K1JKD1"/>
<dbReference type="PATRIC" id="fig|571913.6.peg.3277"/>
<dbReference type="PANTHER" id="PTHR10566">
    <property type="entry name" value="CHAPERONE-ACTIVITY OF BC1 COMPLEX CABC1 -RELATED"/>
    <property type="match status" value="1"/>
</dbReference>
<dbReference type="InterPro" id="IPR011009">
    <property type="entry name" value="Kinase-like_dom_sf"/>
</dbReference>
<dbReference type="Gene3D" id="1.10.510.10">
    <property type="entry name" value="Transferase(Phosphotransferase) domain 1"/>
    <property type="match status" value="1"/>
</dbReference>
<protein>
    <recommendedName>
        <fullName evidence="3">Protein kinase domain-containing protein</fullName>
    </recommendedName>
</protein>
<dbReference type="GO" id="GO:0005524">
    <property type="term" value="F:ATP binding"/>
    <property type="evidence" value="ECO:0007669"/>
    <property type="project" value="InterPro"/>
</dbReference>
<proteinExistence type="inferred from homology"/>
<evidence type="ECO:0000256" key="1">
    <source>
        <dbReference type="ARBA" id="ARBA00009670"/>
    </source>
</evidence>
<dbReference type="GO" id="GO:0004672">
    <property type="term" value="F:protein kinase activity"/>
    <property type="evidence" value="ECO:0007669"/>
    <property type="project" value="InterPro"/>
</dbReference>
<evidence type="ECO:0000259" key="3">
    <source>
        <dbReference type="PROSITE" id="PS50011"/>
    </source>
</evidence>
<keyword evidence="5" id="KW-1185">Reference proteome</keyword>
<organism evidence="4 5">
    <name type="scientific">Luteipulveratus mongoliensis</name>
    <dbReference type="NCBI Taxonomy" id="571913"/>
    <lineage>
        <taxon>Bacteria</taxon>
        <taxon>Bacillati</taxon>
        <taxon>Actinomycetota</taxon>
        <taxon>Actinomycetes</taxon>
        <taxon>Micrococcales</taxon>
        <taxon>Dermacoccaceae</taxon>
        <taxon>Luteipulveratus</taxon>
    </lineage>
</organism>
<dbReference type="InterPro" id="IPR050154">
    <property type="entry name" value="UbiB_kinase"/>
</dbReference>
<feature type="transmembrane region" description="Helical" evidence="2">
    <location>
        <begin position="598"/>
        <end position="617"/>
    </location>
</feature>
<dbReference type="RefSeq" id="WP_052593067.1">
    <property type="nucleotide sequence ID" value="NZ_CP011112.1"/>
</dbReference>
<comment type="similarity">
    <text evidence="1">Belongs to the protein kinase superfamily. ADCK protein kinase family.</text>
</comment>
<keyword evidence="2" id="KW-0812">Transmembrane</keyword>
<feature type="transmembrane region" description="Helical" evidence="2">
    <location>
        <begin position="629"/>
        <end position="653"/>
    </location>
</feature>
<dbReference type="PROSITE" id="PS50011">
    <property type="entry name" value="PROTEIN_KINASE_DOM"/>
    <property type="match status" value="1"/>
</dbReference>
<gene>
    <name evidence="4" type="ORF">VV02_16150</name>
</gene>
<dbReference type="Pfam" id="PF03109">
    <property type="entry name" value="ABC1"/>
    <property type="match status" value="1"/>
</dbReference>
<dbReference type="InterPro" id="IPR000719">
    <property type="entry name" value="Prot_kinase_dom"/>
</dbReference>
<dbReference type="SUPFAM" id="SSF56112">
    <property type="entry name" value="Protein kinase-like (PK-like)"/>
    <property type="match status" value="1"/>
</dbReference>
<name>A0A0K1JKD1_9MICO</name>